<dbReference type="InterPro" id="IPR006311">
    <property type="entry name" value="TAT_signal"/>
</dbReference>
<sequence>MSSTSRRAFLRTTAIGTTAISATALGAATADALPTEPTPTTASPPKGMRTEREWAAFLAGSDLRWKRMPGTFYEGPFLGNGAFGAAAYRHPTRQRLTFELGDSRVRDHQDGVGALFGHSRLRIGYLTLETAGDVTGVDLRLSLWDAELSGTITTTAGTVALRSFVHATRDLLVVDATPAGGETVGWTFTPFPAVSPRLASKPRPAGLKDNPDPVLANDHCDQDLVAGGRTATAWHVDGRTLLATVAHTFPDRTATDVAARRLKRAAPLDELTREHRRWWHRFYPKSFLSLPDARLQAFYWIQLYKMACATRVDRPVIGTAAQWLQPTPWPGTWWNLNVQLEYWLINATGHTELDSLTRSLDRYRDNLVANTAEQYRSDSAGIGRVTQEDLRSDAFGVPGQVPSGDYGVPEVGNLPWALHDVWMRYRHTMDDTLLRTMLFPLLRRAINYYLHFLTEGSDGRLHLPATYSPEYATTRDCNYDLALLTWGCQALLEAAARLKVDDPLIPKWHDVLKRLVPPPQGDDGLWIGADVQLTTSHRHFSHMLWFHPLHVLDVTDPANRDLLKRSLAHWLGLPGAQQGYTFTGGASMNALLGDGDSALTNLSTLLTTYVKPNTMYAESGPVMETPLSGAQSLHDMLLQSWGGTIRVFPAIPSGWNDVAVQDLRTEGAFLVTAVRRDGRTAFISVRSLAGEPLRLIPGGMTGPYEVRRNGKAAKWHENGGVLEIELHKGDEALIYPAGTRPDTRVAPVAAPAAPPWGLPS</sequence>
<dbReference type="Pfam" id="PF22124">
    <property type="entry name" value="Glyco_hydro_95_cat"/>
    <property type="match status" value="1"/>
</dbReference>
<dbReference type="EMBL" id="BAABHK010000010">
    <property type="protein sequence ID" value="GAA4631979.1"/>
    <property type="molecule type" value="Genomic_DNA"/>
</dbReference>
<protein>
    <recommendedName>
        <fullName evidence="2">Glycosyl hydrolase family 95 catalytic domain-containing protein</fullName>
    </recommendedName>
</protein>
<comment type="caution">
    <text evidence="3">The sequence shown here is derived from an EMBL/GenBank/DDBJ whole genome shotgun (WGS) entry which is preliminary data.</text>
</comment>
<dbReference type="SUPFAM" id="SSF48208">
    <property type="entry name" value="Six-hairpin glycosidases"/>
    <property type="match status" value="1"/>
</dbReference>
<keyword evidence="4" id="KW-1185">Reference proteome</keyword>
<dbReference type="PANTHER" id="PTHR31084">
    <property type="entry name" value="ALPHA-L-FUCOSIDASE 2"/>
    <property type="match status" value="1"/>
</dbReference>
<dbReference type="InterPro" id="IPR054363">
    <property type="entry name" value="GH95_cat"/>
</dbReference>
<keyword evidence="1" id="KW-0732">Signal</keyword>
<dbReference type="PROSITE" id="PS51318">
    <property type="entry name" value="TAT"/>
    <property type="match status" value="1"/>
</dbReference>
<proteinExistence type="predicted"/>
<accession>A0ABP8UH55</accession>
<feature type="domain" description="Glycosyl hydrolase family 95 catalytic" evidence="2">
    <location>
        <begin position="328"/>
        <end position="616"/>
    </location>
</feature>
<evidence type="ECO:0000259" key="2">
    <source>
        <dbReference type="Pfam" id="PF22124"/>
    </source>
</evidence>
<feature type="signal peptide" evidence="1">
    <location>
        <begin position="1"/>
        <end position="32"/>
    </location>
</feature>
<organism evidence="3 4">
    <name type="scientific">Actinoallomurus vinaceus</name>
    <dbReference type="NCBI Taxonomy" id="1080074"/>
    <lineage>
        <taxon>Bacteria</taxon>
        <taxon>Bacillati</taxon>
        <taxon>Actinomycetota</taxon>
        <taxon>Actinomycetes</taxon>
        <taxon>Streptosporangiales</taxon>
        <taxon>Thermomonosporaceae</taxon>
        <taxon>Actinoallomurus</taxon>
    </lineage>
</organism>
<evidence type="ECO:0000313" key="4">
    <source>
        <dbReference type="Proteomes" id="UP001501442"/>
    </source>
</evidence>
<feature type="chain" id="PRO_5045473958" description="Glycosyl hydrolase family 95 catalytic domain-containing protein" evidence="1">
    <location>
        <begin position="33"/>
        <end position="760"/>
    </location>
</feature>
<name>A0ABP8UH55_9ACTN</name>
<gene>
    <name evidence="3" type="ORF">GCM10023196_063510</name>
</gene>
<dbReference type="PANTHER" id="PTHR31084:SF0">
    <property type="entry name" value="ALPHA-L-FUCOSIDASE 2"/>
    <property type="match status" value="1"/>
</dbReference>
<reference evidence="4" key="1">
    <citation type="journal article" date="2019" name="Int. J. Syst. Evol. Microbiol.">
        <title>The Global Catalogue of Microorganisms (GCM) 10K type strain sequencing project: providing services to taxonomists for standard genome sequencing and annotation.</title>
        <authorList>
            <consortium name="The Broad Institute Genomics Platform"/>
            <consortium name="The Broad Institute Genome Sequencing Center for Infectious Disease"/>
            <person name="Wu L."/>
            <person name="Ma J."/>
        </authorList>
    </citation>
    <scope>NUCLEOTIDE SEQUENCE [LARGE SCALE GENOMIC DNA]</scope>
    <source>
        <strain evidence="4">JCM 17939</strain>
    </source>
</reference>
<evidence type="ECO:0000256" key="1">
    <source>
        <dbReference type="SAM" id="SignalP"/>
    </source>
</evidence>
<dbReference type="InterPro" id="IPR008928">
    <property type="entry name" value="6-hairpin_glycosidase_sf"/>
</dbReference>
<dbReference type="RefSeq" id="WP_345434975.1">
    <property type="nucleotide sequence ID" value="NZ_BAABHK010000010.1"/>
</dbReference>
<dbReference type="Proteomes" id="UP001501442">
    <property type="component" value="Unassembled WGS sequence"/>
</dbReference>
<dbReference type="InterPro" id="IPR012341">
    <property type="entry name" value="6hp_glycosidase-like_sf"/>
</dbReference>
<evidence type="ECO:0000313" key="3">
    <source>
        <dbReference type="EMBL" id="GAA4631979.1"/>
    </source>
</evidence>
<dbReference type="Gene3D" id="1.50.10.10">
    <property type="match status" value="1"/>
</dbReference>